<dbReference type="InterPro" id="IPR040506">
    <property type="entry name" value="RACo_linker"/>
</dbReference>
<dbReference type="InterPro" id="IPR052911">
    <property type="entry name" value="Corrinoid_activation_enz"/>
</dbReference>
<dbReference type="Gene3D" id="3.10.20.880">
    <property type="match status" value="1"/>
</dbReference>
<evidence type="ECO:0000259" key="3">
    <source>
        <dbReference type="Pfam" id="PF17650"/>
    </source>
</evidence>
<dbReference type="EMBL" id="DVGK01000043">
    <property type="protein sequence ID" value="HIR12990.1"/>
    <property type="molecule type" value="Genomic_DNA"/>
</dbReference>
<evidence type="ECO:0000259" key="2">
    <source>
        <dbReference type="Pfam" id="PF14574"/>
    </source>
</evidence>
<dbReference type="PANTHER" id="PTHR42895:SF1">
    <property type="entry name" value="IRON-SULFUR CLUSTER PROTEIN"/>
    <property type="match status" value="1"/>
</dbReference>
<dbReference type="PANTHER" id="PTHR42895">
    <property type="entry name" value="IRON-SULFUR CLUSTER-BINDING PROTEIN-RELATED"/>
    <property type="match status" value="1"/>
</dbReference>
<dbReference type="AlphaFoldDB" id="A0A9D1D880"/>
<dbReference type="Gene3D" id="3.30.420.480">
    <property type="entry name" value="Domain of unknown function (DUF4445)"/>
    <property type="match status" value="1"/>
</dbReference>
<dbReference type="InterPro" id="IPR027980">
    <property type="entry name" value="RACo_C"/>
</dbReference>
<protein>
    <submittedName>
        <fullName evidence="5">DUF4445 domain-containing protein</fullName>
    </submittedName>
</protein>
<organism evidence="5 6">
    <name type="scientific">Candidatus Choladousia intestinavium</name>
    <dbReference type="NCBI Taxonomy" id="2840727"/>
    <lineage>
        <taxon>Bacteria</taxon>
        <taxon>Bacillati</taxon>
        <taxon>Bacillota</taxon>
        <taxon>Clostridia</taxon>
        <taxon>Lachnospirales</taxon>
        <taxon>Lachnospiraceae</taxon>
        <taxon>Lachnospiraceae incertae sedis</taxon>
        <taxon>Candidatus Choladousia</taxon>
    </lineage>
</organism>
<reference evidence="5" key="1">
    <citation type="submission" date="2020-10" db="EMBL/GenBank/DDBJ databases">
        <authorList>
            <person name="Gilroy R."/>
        </authorList>
    </citation>
    <scope>NUCLEOTIDE SEQUENCE</scope>
    <source>
        <strain evidence="5">ChiSjej4B22-8148</strain>
    </source>
</reference>
<evidence type="ECO:0000313" key="5">
    <source>
        <dbReference type="EMBL" id="HIR12990.1"/>
    </source>
</evidence>
<reference evidence="5" key="2">
    <citation type="journal article" date="2021" name="PeerJ">
        <title>Extensive microbial diversity within the chicken gut microbiome revealed by metagenomics and culture.</title>
        <authorList>
            <person name="Gilroy R."/>
            <person name="Ravi A."/>
            <person name="Getino M."/>
            <person name="Pursley I."/>
            <person name="Horton D.L."/>
            <person name="Alikhan N.F."/>
            <person name="Baker D."/>
            <person name="Gharbi K."/>
            <person name="Hall N."/>
            <person name="Watson M."/>
            <person name="Adriaenssens E.M."/>
            <person name="Foster-Nyarko E."/>
            <person name="Jarju S."/>
            <person name="Secka A."/>
            <person name="Antonio M."/>
            <person name="Oren A."/>
            <person name="Chaudhuri R.R."/>
            <person name="La Ragione R."/>
            <person name="Hildebrand F."/>
            <person name="Pallen M.J."/>
        </authorList>
    </citation>
    <scope>NUCLEOTIDE SEQUENCE</scope>
    <source>
        <strain evidence="5">ChiSjej4B22-8148</strain>
    </source>
</reference>
<sequence length="539" mass="59502">MEKKHDGLGRKIYLELSPPTEEDARGDRERLLDGLREQGYEAVVPLKTLRTLYPFCREAEWKFTAVLGWQGEKWEVLRLEKGDTSQCQYGAAVDLGSTTIMMKVIDLDTGKEAASQSIFNPQIPYGEEILSRIFYTKDQPEHLRELQELTADGLNRLLELCEEECGVPRDEYLCMTVAGNTTMIHLLLGLFPWPVFETPFAPAAKEGGFIRGKELGIEMPGYVYIFPSAANYLGGDIISGLLEAGFYKGEELSVFIDIGTNGELVAGNAEFLLAGAGAAGPALEGGISRYGMRAEKGAVDCVSISRGTLKIHTIGGGKPRGICGSGIVELLAEMFLEGWVDSAGNFNIDKFDRIIKVPNHLAPEKEEPAVCYAWADESDQGEDLVFTQTDVQEFIRTKAAAHTMVEYLLEEFGLEAGQIGRFYLAGGFGTHLELEAAVTIGIYPDLPREKFCVLGNASLKGAAELLLNREMLKDIEKIMENITYLQFGNAGDFLEKMHKAQFLPYTDLNQYPSVKEKLNGRRRGKPAEEGAVPKLANRP</sequence>
<comment type="caution">
    <text evidence="5">The sequence shown here is derived from an EMBL/GenBank/DDBJ whole genome shotgun (WGS) entry which is preliminary data.</text>
</comment>
<evidence type="ECO:0000256" key="1">
    <source>
        <dbReference type="SAM" id="MobiDB-lite"/>
    </source>
</evidence>
<dbReference type="Pfam" id="PF17651">
    <property type="entry name" value="Raco_middle"/>
    <property type="match status" value="1"/>
</dbReference>
<feature type="region of interest" description="Disordered" evidence="1">
    <location>
        <begin position="516"/>
        <end position="539"/>
    </location>
</feature>
<dbReference type="InterPro" id="IPR041414">
    <property type="entry name" value="Raco-like_middle"/>
</dbReference>
<dbReference type="Pfam" id="PF17650">
    <property type="entry name" value="RACo_linker"/>
    <property type="match status" value="1"/>
</dbReference>
<dbReference type="InterPro" id="IPR042259">
    <property type="entry name" value="Raco-like_middle_sf"/>
</dbReference>
<dbReference type="Proteomes" id="UP000886757">
    <property type="component" value="Unassembled WGS sequence"/>
</dbReference>
<feature type="domain" description="RACo-like middle region" evidence="4">
    <location>
        <begin position="89"/>
        <end position="248"/>
    </location>
</feature>
<accession>A0A9D1D880</accession>
<name>A0A9D1D880_9FIRM</name>
<feature type="domain" description="RACo C-terminal" evidence="2">
    <location>
        <begin position="251"/>
        <end position="515"/>
    </location>
</feature>
<dbReference type="Pfam" id="PF14574">
    <property type="entry name" value="RACo_C_ter"/>
    <property type="match status" value="1"/>
</dbReference>
<feature type="domain" description="RACo linker region" evidence="3">
    <location>
        <begin position="10"/>
        <end position="86"/>
    </location>
</feature>
<proteinExistence type="predicted"/>
<evidence type="ECO:0000259" key="4">
    <source>
        <dbReference type="Pfam" id="PF17651"/>
    </source>
</evidence>
<gene>
    <name evidence="5" type="ORF">IAB31_03590</name>
</gene>
<evidence type="ECO:0000313" key="6">
    <source>
        <dbReference type="Proteomes" id="UP000886757"/>
    </source>
</evidence>